<feature type="region of interest" description="Disordered" evidence="1">
    <location>
        <begin position="209"/>
        <end position="287"/>
    </location>
</feature>
<feature type="region of interest" description="Disordered" evidence="1">
    <location>
        <begin position="1"/>
        <end position="25"/>
    </location>
</feature>
<gene>
    <name evidence="3" type="ORF">ABL78_2990</name>
</gene>
<feature type="compositionally biased region" description="Basic and acidic residues" evidence="1">
    <location>
        <begin position="1694"/>
        <end position="1704"/>
    </location>
</feature>
<dbReference type="InterPro" id="IPR027244">
    <property type="entry name" value="IML1"/>
</dbReference>
<dbReference type="PANTHER" id="PTHR13179:SF8">
    <property type="entry name" value="GATOR COMPLEX PROTEIN DEPDC5"/>
    <property type="match status" value="1"/>
</dbReference>
<feature type="region of interest" description="Disordered" evidence="1">
    <location>
        <begin position="310"/>
        <end position="330"/>
    </location>
</feature>
<feature type="compositionally biased region" description="Low complexity" evidence="1">
    <location>
        <begin position="232"/>
        <end position="254"/>
    </location>
</feature>
<evidence type="ECO:0000313" key="4">
    <source>
        <dbReference type="Proteomes" id="UP000038009"/>
    </source>
</evidence>
<reference evidence="3 4" key="1">
    <citation type="journal article" date="2015" name="PLoS Pathog.">
        <title>Leptomonas seymouri: Adaptations to the Dixenous Life Cycle Analyzed by Genome Sequencing, Transcriptome Profiling and Co-infection with Leishmania donovani.</title>
        <authorList>
            <person name="Kraeva N."/>
            <person name="Butenko A."/>
            <person name="Hlavacova J."/>
            <person name="Kostygov A."/>
            <person name="Myskova J."/>
            <person name="Grybchuk D."/>
            <person name="Lestinova T."/>
            <person name="Votypka J."/>
            <person name="Volf P."/>
            <person name="Opperdoes F."/>
            <person name="Flegontov P."/>
            <person name="Lukes J."/>
            <person name="Yurchenko V."/>
        </authorList>
    </citation>
    <scope>NUCLEOTIDE SEQUENCE [LARGE SCALE GENOMIC DNA]</scope>
    <source>
        <strain evidence="3 4">ATCC 30220</strain>
    </source>
</reference>
<feature type="region of interest" description="Disordered" evidence="1">
    <location>
        <begin position="1721"/>
        <end position="1763"/>
    </location>
</feature>
<dbReference type="GO" id="GO:0005096">
    <property type="term" value="F:GTPase activator activity"/>
    <property type="evidence" value="ECO:0007669"/>
    <property type="project" value="InterPro"/>
</dbReference>
<keyword evidence="4" id="KW-1185">Reference proteome</keyword>
<feature type="compositionally biased region" description="Low complexity" evidence="1">
    <location>
        <begin position="106"/>
        <end position="128"/>
    </location>
</feature>
<feature type="region of interest" description="Disordered" evidence="1">
    <location>
        <begin position="1778"/>
        <end position="1820"/>
    </location>
</feature>
<dbReference type="GO" id="GO:1990130">
    <property type="term" value="C:GATOR1 complex"/>
    <property type="evidence" value="ECO:0007669"/>
    <property type="project" value="TreeGrafter"/>
</dbReference>
<evidence type="ECO:0000259" key="2">
    <source>
        <dbReference type="Pfam" id="PF12257"/>
    </source>
</evidence>
<dbReference type="GO" id="GO:1904262">
    <property type="term" value="P:negative regulation of TORC1 signaling"/>
    <property type="evidence" value="ECO:0007669"/>
    <property type="project" value="TreeGrafter"/>
</dbReference>
<dbReference type="GO" id="GO:0010508">
    <property type="term" value="P:positive regulation of autophagy"/>
    <property type="evidence" value="ECO:0007669"/>
    <property type="project" value="TreeGrafter"/>
</dbReference>
<feature type="compositionally biased region" description="Gly residues" evidence="1">
    <location>
        <begin position="942"/>
        <end position="964"/>
    </location>
</feature>
<feature type="region of interest" description="Disordered" evidence="1">
    <location>
        <begin position="881"/>
        <end position="964"/>
    </location>
</feature>
<dbReference type="EMBL" id="LJSK01000069">
    <property type="protein sequence ID" value="KPI87912.1"/>
    <property type="molecule type" value="Genomic_DNA"/>
</dbReference>
<dbReference type="Proteomes" id="UP000038009">
    <property type="component" value="Unassembled WGS sequence"/>
</dbReference>
<dbReference type="InterPro" id="IPR048255">
    <property type="entry name" value="IML1_N"/>
</dbReference>
<comment type="caution">
    <text evidence="3">The sequence shown here is derived from an EMBL/GenBank/DDBJ whole genome shotgun (WGS) entry which is preliminary data.</text>
</comment>
<dbReference type="PANTHER" id="PTHR13179">
    <property type="entry name" value="DEP DOMAIN CONTAINING PROTEIN 5"/>
    <property type="match status" value="1"/>
</dbReference>
<feature type="compositionally biased region" description="Polar residues" evidence="1">
    <location>
        <begin position="91"/>
        <end position="100"/>
    </location>
</feature>
<proteinExistence type="predicted"/>
<feature type="region of interest" description="Disordered" evidence="1">
    <location>
        <begin position="457"/>
        <end position="483"/>
    </location>
</feature>
<sequence length="2446" mass="256454">MSTVKGASLRRRQRHVDTPSVSQGCDAPISLVFRTHSDALSKAAFLFCPKNFNLANPTPAANTGNSATTANAAFQNSPSGGVVRPSAGANAHSTSGSSPGNPKRFAASTSPTSTAAGAAPLPSPSPSAESVQTLVEAIVELRPFFSAPLFSSGNAVSHAAPASGNPATASSSHPNPSSAFHSNVARPVSSASLAWGSYVDLMSLSSFASPSGGSGGGSGAVTNGSFNGGGTAASAGTSRYGEPPHGPGSPHAAGPTGGGQDFPAPTSPAAGGANVTHSGGQHVLGSASLNNSAGGGGGLSASCGASAQGVGGSGGAGVAGPPHSSGGATINSLMHPSGGWICRAMAFNEKEVSHANGAISVNQSLTSKCPLINEVAKGKIMARILSSYRDVQDHYGLSHVEVTVEGQYVSRSDLFLISEALRERILYEGEEIHICNFRIRVREMLQAVVNAFAPLSSSPASPISTPTVSGGPGTSASPASGATHAANSNAAAAAANGTGATTSYVRVGCGIVLPTTHINFQSLSPVHYIVVELSREMWNTTVDGRIALTWAIRKFISELLLRQLPKRKASPLIRVVFTGRLQKEFQFSRQSDVFHLLELPREARNVDVVEEIRMHCEALVDRVLREVQTAAYRLLEAEVAAYREGRAGRGGGELPRGGGGTGPLMEADSGVSGFPKGTWTSPTKTPADGSFAFEMYVRHRQAYIEGITAKRLFVHAKQSNTLEALSVLLERCDHHYIDRHLTLCGHAVTVVSAGKGFYRVTNSLVQVVCARLHDMGLEKVMVVCIGRPPLHVTPLLEYTSDDDTLRSQYHLHSSLLSRTGASGSGACASAEVERYYETPEWISVLFFYSALHNSSGEAVFELLPKESWQREYQMMSIVDTMWSPQEPPPPQQQQKSLPHAGGGFAGGAGRSPLSTAQAGSGRSGDGMEGGEDGCYGSAAAGSGSGARQRGGLGEPALGPGGCADGGTTTSGISMAAAANPPLLIPGLGLRFYAAADVILPVTSAAAAFASLPEDSVNPKSAAGAAAARMPTPHSYLSDALEVGISVNGGADVTASSRSPLSHNAHFGPRRSPSGAAGRVSPIFAVGGAASSPLLVRTTTASSSAFASPNVPARGSMPRGGPFHTAAVWQEHHHLSHGASGSCHSSQQHIAYPPHPAIVSAFPPLQPSSVSPRRQSVGGGPRKGEATVWGSTKRRLRGSSAAAARTPLHMSSSSIAISAAGPSSGSRSHASHPSSLTSYSVSSHPQLHVSRSFDKTTANPASHFLGAFERSVRSAGSSYVGRHHSSSHRQPLSLLCRESNVGKSSINSIFGPPAASAAVTSAVTAALYELSTGLPPLEGGGASRPIAVCSWYCLHTAKLHQEDGNAFPATNAASRAEGLGLACTVPRGGPTGSADVSLGEEPIGTTLAAAAAAAELEPSPHPGVAMPSAPWPAKPWHRPLTRTRTDAAFCGCNVVDSDLRNGYLILEITLDTAMLPGCFWSPRLILDDQCWCDFMSCFTGRDDRLTRDADSDDYTDAETESGDSMTVDGVSSVDGYFNAASGAPASTSSLRADELLGRGNGGAAAPNGGGGGPKAVRSTASAISEVYRFQSDFRAAEVFCRSHSGISADGLTLIIPTHNNGVHFQSSEKILLRLQPNLFVTAVDEGGDAAVERRGPVSPASLHGARDGLAGEGEGGGAEVAAEADEDRGASTTTMEDHGEPETAQKADAATHATAAAAAIDNERWGGQDVLRTSPNAKDACGAGSVDGGSRLDNKGRVMPTLTTSSGYPLAVAAATPREACGGSHTGGETADSRQKLSDAVATATKSPRAASASGPGGGAGGTSLDPQLVITAGPIAAAAITTSIQPVPPRLLTASGVVRTSPSAVPADAPQDHSLLSPEKNYGERQHNSAQVPCSPCNITYPPSAVIPVEPGAVITVGYVQLRNSLLFAIKPINPLRPGTEEELREDVTALSQSAESASTATVLRRRWQWKHPDIASELPHLASWTRLCTCRLLPLYGSKPAYPREGFYTVSPHQYTVTNTSAAGGHADPASEKKRLLEFVLQRLQQQYQIVVDGPGLAAGTQWPRADPSPNARLEMSLGHQTHTLKVGETAKTISITRMLHRGMYSNGQVTHMLSYRYLLWNYLADEFSTREVHMEAQIGERNAFRWESLDRWLQERPEAHIPRAPDLWLRSREVSVMLLPEDPAHPPSFEEFHRFIGYRFSAHLSTHGKVEWQRHSSGVSIEIPDSMPLTFPSAPPLMDVVLVHDNSLTLDTRNVVDPVTGRTVVFDVPLEERYMSVDVSLPRQYDAQCCYFLRVSWLVCAASFVVDWFGSFIANASRFHFHAVPVACYYNSPKSESLTPHYDVVASSLEEEPVLRRVFAELLISPAYRYYPDTATITRNCRLVHITGLCCVILPPSATLVAQWYQNACLRQGSVEQLELLLHFKQAEALARKRVAAILGGVHT</sequence>
<feature type="region of interest" description="Disordered" evidence="1">
    <location>
        <begin position="1862"/>
        <end position="1889"/>
    </location>
</feature>
<feature type="compositionally biased region" description="Low complexity" evidence="1">
    <location>
        <begin position="319"/>
        <end position="328"/>
    </location>
</feature>
<feature type="region of interest" description="Disordered" evidence="1">
    <location>
        <begin position="1054"/>
        <end position="1074"/>
    </location>
</feature>
<feature type="compositionally biased region" description="Polar residues" evidence="1">
    <location>
        <begin position="165"/>
        <end position="181"/>
    </location>
</feature>
<dbReference type="VEuPathDB" id="TriTrypDB:Lsey_0069_0040"/>
<evidence type="ECO:0000313" key="3">
    <source>
        <dbReference type="EMBL" id="KPI87912.1"/>
    </source>
</evidence>
<feature type="region of interest" description="Disordered" evidence="1">
    <location>
        <begin position="1650"/>
        <end position="1708"/>
    </location>
</feature>
<accession>A0A0N1PCF3</accession>
<feature type="compositionally biased region" description="Low complexity" evidence="1">
    <location>
        <begin position="1197"/>
        <end position="1234"/>
    </location>
</feature>
<feature type="compositionally biased region" description="Gly residues" evidence="1">
    <location>
        <begin position="900"/>
        <end position="909"/>
    </location>
</feature>
<name>A0A0N1PCF3_LEPSE</name>
<feature type="region of interest" description="Disordered" evidence="1">
    <location>
        <begin position="1162"/>
        <end position="1241"/>
    </location>
</feature>
<organism evidence="3 4">
    <name type="scientific">Leptomonas seymouri</name>
    <dbReference type="NCBI Taxonomy" id="5684"/>
    <lineage>
        <taxon>Eukaryota</taxon>
        <taxon>Discoba</taxon>
        <taxon>Euglenozoa</taxon>
        <taxon>Kinetoplastea</taxon>
        <taxon>Metakinetoplastina</taxon>
        <taxon>Trypanosomatida</taxon>
        <taxon>Trypanosomatidae</taxon>
        <taxon>Leishmaniinae</taxon>
        <taxon>Leptomonas</taxon>
    </lineage>
</organism>
<feature type="region of interest" description="Disordered" evidence="1">
    <location>
        <begin position="66"/>
        <end position="128"/>
    </location>
</feature>
<dbReference type="OrthoDB" id="438939at2759"/>
<evidence type="ECO:0000256" key="1">
    <source>
        <dbReference type="SAM" id="MobiDB-lite"/>
    </source>
</evidence>
<feature type="domain" description="Vacuolar membrane-associated protein Iml1 N-terminal" evidence="2">
    <location>
        <begin position="506"/>
        <end position="798"/>
    </location>
</feature>
<dbReference type="Pfam" id="PF12257">
    <property type="entry name" value="IML1"/>
    <property type="match status" value="1"/>
</dbReference>
<protein>
    <recommendedName>
        <fullName evidence="2">Vacuolar membrane-associated protein Iml1 N-terminal domain-containing protein</fullName>
    </recommendedName>
</protein>
<feature type="region of interest" description="Disordered" evidence="1">
    <location>
        <begin position="155"/>
        <end position="183"/>
    </location>
</feature>
<dbReference type="OMA" id="KPAYPRE"/>